<gene>
    <name evidence="7" type="ORF">DKT75_19560</name>
</gene>
<keyword evidence="8" id="KW-1185">Reference proteome</keyword>
<feature type="active site" evidence="6">
    <location>
        <position position="343"/>
    </location>
</feature>
<accession>A0A317C719</accession>
<evidence type="ECO:0000256" key="1">
    <source>
        <dbReference type="ARBA" id="ARBA00010815"/>
    </source>
</evidence>
<evidence type="ECO:0000256" key="2">
    <source>
        <dbReference type="ARBA" id="ARBA00022603"/>
    </source>
</evidence>
<dbReference type="InterPro" id="IPR029063">
    <property type="entry name" value="SAM-dependent_MTases_sf"/>
</dbReference>
<dbReference type="NCBIfam" id="NF008686">
    <property type="entry name" value="PRK11705.1"/>
    <property type="match status" value="1"/>
</dbReference>
<comment type="similarity">
    <text evidence="1">Belongs to the CFA/CMAS family.</text>
</comment>
<keyword evidence="4" id="KW-0949">S-adenosyl-L-methionine</keyword>
<organism evidence="7 8">
    <name type="scientific">Leucothrix arctica</name>
    <dbReference type="NCBI Taxonomy" id="1481894"/>
    <lineage>
        <taxon>Bacteria</taxon>
        <taxon>Pseudomonadati</taxon>
        <taxon>Pseudomonadota</taxon>
        <taxon>Gammaproteobacteria</taxon>
        <taxon>Thiotrichales</taxon>
        <taxon>Thiotrichaceae</taxon>
        <taxon>Leucothrix</taxon>
    </lineage>
</organism>
<dbReference type="PANTHER" id="PTHR43667:SF1">
    <property type="entry name" value="CYCLOPROPANE-FATTY-ACYL-PHOSPHOLIPID SYNTHASE"/>
    <property type="match status" value="1"/>
</dbReference>
<dbReference type="Pfam" id="PF02353">
    <property type="entry name" value="CMAS"/>
    <property type="match status" value="1"/>
</dbReference>
<protein>
    <submittedName>
        <fullName evidence="7">Cyclopropane fatty acyl phospholipid synthase</fullName>
    </submittedName>
</protein>
<dbReference type="GO" id="GO:0032259">
    <property type="term" value="P:methylation"/>
    <property type="evidence" value="ECO:0007669"/>
    <property type="project" value="UniProtKB-KW"/>
</dbReference>
<dbReference type="SUPFAM" id="SSF53335">
    <property type="entry name" value="S-adenosyl-L-methionine-dependent methyltransferases"/>
    <property type="match status" value="1"/>
</dbReference>
<dbReference type="GO" id="GO:0008168">
    <property type="term" value="F:methyltransferase activity"/>
    <property type="evidence" value="ECO:0007669"/>
    <property type="project" value="UniProtKB-KW"/>
</dbReference>
<evidence type="ECO:0000256" key="4">
    <source>
        <dbReference type="ARBA" id="ARBA00022691"/>
    </source>
</evidence>
<comment type="caution">
    <text evidence="7">The sequence shown here is derived from an EMBL/GenBank/DDBJ whole genome shotgun (WGS) entry which is preliminary data.</text>
</comment>
<evidence type="ECO:0000313" key="8">
    <source>
        <dbReference type="Proteomes" id="UP000245506"/>
    </source>
</evidence>
<dbReference type="AlphaFoldDB" id="A0A317C719"/>
<dbReference type="InterPro" id="IPR003333">
    <property type="entry name" value="CMAS"/>
</dbReference>
<dbReference type="PIRSF" id="PIRSF003085">
    <property type="entry name" value="CMAS"/>
    <property type="match status" value="1"/>
</dbReference>
<dbReference type="Proteomes" id="UP000245506">
    <property type="component" value="Unassembled WGS sequence"/>
</dbReference>
<proteinExistence type="inferred from homology"/>
<evidence type="ECO:0000256" key="6">
    <source>
        <dbReference type="PIRSR" id="PIRSR003085-1"/>
    </source>
</evidence>
<evidence type="ECO:0000256" key="3">
    <source>
        <dbReference type="ARBA" id="ARBA00022679"/>
    </source>
</evidence>
<dbReference type="OrthoDB" id="9782855at2"/>
<dbReference type="EMBL" id="QGKL01000042">
    <property type="protein sequence ID" value="PWQ94011.1"/>
    <property type="molecule type" value="Genomic_DNA"/>
</dbReference>
<dbReference type="CDD" id="cd02440">
    <property type="entry name" value="AdoMet_MTases"/>
    <property type="match status" value="1"/>
</dbReference>
<dbReference type="InterPro" id="IPR050723">
    <property type="entry name" value="CFA/CMAS"/>
</dbReference>
<sequence>MVDGYHGVIESLFNKAGITINGLQDLDITVHNEQFYKRILSQASLGLGESYMDGWWDSRSIDQMVSNMFQADLDHEVKQNSKYWWHILQARLFNLQSSGRAYQVADVHYNLGNDLFMAMLDQRLCYSCGYWKGTNDLDIAQENKLDLLCRKLNLQRNDHVLEIGCGWGSFAQYAAEKYGARVTGITVSKEQVKLAKERCKGLEVDILLMDYRELEGQFDKVVSIGMFEHVGAKNYNKFFKVVKALLKDQGTFVLHSIGVDQKISVTDPWIDRYIFPNGKLPALEEIATTCEPYFVIDDVQNMGPDYDTTLMAWHERFENAWPKLSEQYDERFRRMWRFYLLTCAGAFRSGQLQLFQVVFKHRNQRRARYDAAR</sequence>
<keyword evidence="2" id="KW-0489">Methyltransferase</keyword>
<dbReference type="GO" id="GO:0008610">
    <property type="term" value="P:lipid biosynthetic process"/>
    <property type="evidence" value="ECO:0007669"/>
    <property type="project" value="InterPro"/>
</dbReference>
<evidence type="ECO:0000256" key="5">
    <source>
        <dbReference type="ARBA" id="ARBA00023098"/>
    </source>
</evidence>
<dbReference type="Gene3D" id="3.40.50.150">
    <property type="entry name" value="Vaccinia Virus protein VP39"/>
    <property type="match status" value="1"/>
</dbReference>
<evidence type="ECO:0000313" key="7">
    <source>
        <dbReference type="EMBL" id="PWQ94011.1"/>
    </source>
</evidence>
<keyword evidence="3" id="KW-0808">Transferase</keyword>
<dbReference type="PANTHER" id="PTHR43667">
    <property type="entry name" value="CYCLOPROPANE-FATTY-ACYL-PHOSPHOLIPID SYNTHASE"/>
    <property type="match status" value="1"/>
</dbReference>
<reference evidence="7 8" key="1">
    <citation type="submission" date="2018-05" db="EMBL/GenBank/DDBJ databases">
        <title>Leucothrix arctica sp. nov., isolated from Arctic seawater.</title>
        <authorList>
            <person name="Choi A."/>
            <person name="Baek K."/>
        </authorList>
    </citation>
    <scope>NUCLEOTIDE SEQUENCE [LARGE SCALE GENOMIC DNA]</scope>
    <source>
        <strain evidence="7 8">IMCC9719</strain>
    </source>
</reference>
<name>A0A317C719_9GAMM</name>
<keyword evidence="5" id="KW-0443">Lipid metabolism</keyword>